<feature type="region of interest" description="Disordered" evidence="1">
    <location>
        <begin position="313"/>
        <end position="344"/>
    </location>
</feature>
<evidence type="ECO:0000313" key="3">
    <source>
        <dbReference type="EMBL" id="PWN99251.1"/>
    </source>
</evidence>
<organism evidence="3 4">
    <name type="scientific">Tilletiopsis washingtonensis</name>
    <dbReference type="NCBI Taxonomy" id="58919"/>
    <lineage>
        <taxon>Eukaryota</taxon>
        <taxon>Fungi</taxon>
        <taxon>Dikarya</taxon>
        <taxon>Basidiomycota</taxon>
        <taxon>Ustilaginomycotina</taxon>
        <taxon>Exobasidiomycetes</taxon>
        <taxon>Entylomatales</taxon>
        <taxon>Entylomatales incertae sedis</taxon>
        <taxon>Tilletiopsis</taxon>
    </lineage>
</organism>
<evidence type="ECO:0000259" key="2">
    <source>
        <dbReference type="Pfam" id="PF00248"/>
    </source>
</evidence>
<gene>
    <name evidence="3" type="ORF">FA09DRAFT_328679</name>
</gene>
<dbReference type="InterPro" id="IPR018170">
    <property type="entry name" value="Aldo/ket_reductase_CS"/>
</dbReference>
<dbReference type="PROSITE" id="PS00798">
    <property type="entry name" value="ALDOKETO_REDUCTASE_1"/>
    <property type="match status" value="1"/>
</dbReference>
<dbReference type="PROSITE" id="PS00063">
    <property type="entry name" value="ALDOKETO_REDUCTASE_3"/>
    <property type="match status" value="1"/>
</dbReference>
<dbReference type="AlphaFoldDB" id="A0A316ZCI3"/>
<evidence type="ECO:0000313" key="4">
    <source>
        <dbReference type="Proteomes" id="UP000245946"/>
    </source>
</evidence>
<name>A0A316ZCI3_9BASI</name>
<dbReference type="GeneID" id="37269416"/>
<dbReference type="SUPFAM" id="SSF51430">
    <property type="entry name" value="NAD(P)-linked oxidoreductase"/>
    <property type="match status" value="1"/>
</dbReference>
<dbReference type="CDD" id="cd19071">
    <property type="entry name" value="AKR_AKR1-5-like"/>
    <property type="match status" value="1"/>
</dbReference>
<feature type="domain" description="NADP-dependent oxidoreductase" evidence="2">
    <location>
        <begin position="65"/>
        <end position="306"/>
    </location>
</feature>
<feature type="compositionally biased region" description="Low complexity" evidence="1">
    <location>
        <begin position="320"/>
        <end position="331"/>
    </location>
</feature>
<dbReference type="GO" id="GO:0016491">
    <property type="term" value="F:oxidoreductase activity"/>
    <property type="evidence" value="ECO:0007669"/>
    <property type="project" value="InterPro"/>
</dbReference>
<dbReference type="RefSeq" id="XP_025599530.1">
    <property type="nucleotide sequence ID" value="XM_025741872.1"/>
</dbReference>
<proteinExistence type="predicted"/>
<dbReference type="InterPro" id="IPR036812">
    <property type="entry name" value="NAD(P)_OxRdtase_dom_sf"/>
</dbReference>
<dbReference type="PANTHER" id="PTHR43827">
    <property type="entry name" value="2,5-DIKETO-D-GLUCONIC ACID REDUCTASE"/>
    <property type="match status" value="1"/>
</dbReference>
<dbReference type="InterPro" id="IPR020471">
    <property type="entry name" value="AKR"/>
</dbReference>
<protein>
    <recommendedName>
        <fullName evidence="2">NADP-dependent oxidoreductase domain-containing protein</fullName>
    </recommendedName>
</protein>
<sequence length="344" mass="36961">MPANALDAAAVNSGELSVADMKAAAANKAAGAQSTSERRRSSVTTEKVKLNSGHYIPQVALGVYKAPNDGTTENAVKWAFEAGYRHVDSAARYMNEEAVGRAVQEFVQKGGVAREELFITSKLWDADHEKAAEAINDSLKKLQLEYIDLYLIHSPGNLGPEARLKAWKDLEDAVDAGKIKSIGVSNFDVEELDHLLANCRIKPAVNQIESHPFFAHEELREATIARGIHVQAYSPMAQGAALEREEIKAIADKHGKSSAQVLLRWGLQIGNIILPKSLTQSRIEANAEIFDFVLDEDDMTLLNSLDEGLKMGKLGPAGTSAPGSRRSSNSGGAAGGKLAMSSNA</sequence>
<dbReference type="PANTHER" id="PTHR43827:SF13">
    <property type="entry name" value="ALDO_KETO REDUCTASE FAMILY PROTEIN"/>
    <property type="match status" value="1"/>
</dbReference>
<dbReference type="Gene3D" id="3.20.20.100">
    <property type="entry name" value="NADP-dependent oxidoreductase domain"/>
    <property type="match status" value="1"/>
</dbReference>
<reference evidence="3 4" key="1">
    <citation type="journal article" date="2018" name="Mol. Biol. Evol.">
        <title>Broad Genomic Sampling Reveals a Smut Pathogenic Ancestry of the Fungal Clade Ustilaginomycotina.</title>
        <authorList>
            <person name="Kijpornyongpan T."/>
            <person name="Mondo S.J."/>
            <person name="Barry K."/>
            <person name="Sandor L."/>
            <person name="Lee J."/>
            <person name="Lipzen A."/>
            <person name="Pangilinan J."/>
            <person name="LaButti K."/>
            <person name="Hainaut M."/>
            <person name="Henrissat B."/>
            <person name="Grigoriev I.V."/>
            <person name="Spatafora J.W."/>
            <person name="Aime M.C."/>
        </authorList>
    </citation>
    <scope>NUCLEOTIDE SEQUENCE [LARGE SCALE GENOMIC DNA]</scope>
    <source>
        <strain evidence="3 4">MCA 4186</strain>
    </source>
</reference>
<keyword evidence="4" id="KW-1185">Reference proteome</keyword>
<evidence type="ECO:0000256" key="1">
    <source>
        <dbReference type="SAM" id="MobiDB-lite"/>
    </source>
</evidence>
<dbReference type="PRINTS" id="PR00069">
    <property type="entry name" value="ALDKETRDTASE"/>
</dbReference>
<dbReference type="STRING" id="58919.A0A316ZCI3"/>
<dbReference type="EMBL" id="KZ819288">
    <property type="protein sequence ID" value="PWN99251.1"/>
    <property type="molecule type" value="Genomic_DNA"/>
</dbReference>
<dbReference type="Proteomes" id="UP000245946">
    <property type="component" value="Unassembled WGS sequence"/>
</dbReference>
<dbReference type="PROSITE" id="PS00062">
    <property type="entry name" value="ALDOKETO_REDUCTASE_2"/>
    <property type="match status" value="1"/>
</dbReference>
<dbReference type="Pfam" id="PF00248">
    <property type="entry name" value="Aldo_ket_red"/>
    <property type="match status" value="1"/>
</dbReference>
<dbReference type="FunFam" id="3.20.20.100:FF:000052">
    <property type="entry name" value="2,5-diketo-D-gluconic acid reductase A"/>
    <property type="match status" value="1"/>
</dbReference>
<accession>A0A316ZCI3</accession>
<dbReference type="InterPro" id="IPR023210">
    <property type="entry name" value="NADP_OxRdtase_dom"/>
</dbReference>
<dbReference type="OrthoDB" id="416253at2759"/>